<dbReference type="CDD" id="cd00130">
    <property type="entry name" value="PAS"/>
    <property type="match status" value="1"/>
</dbReference>
<dbReference type="Pfam" id="PF02518">
    <property type="entry name" value="HATPase_c"/>
    <property type="match status" value="1"/>
</dbReference>
<dbReference type="EC" id="2.7.13.3" evidence="2"/>
<evidence type="ECO:0000256" key="3">
    <source>
        <dbReference type="ARBA" id="ARBA00022553"/>
    </source>
</evidence>
<gene>
    <name evidence="10" type="primary">rpfC_1</name>
    <name evidence="10" type="ORF">TL5120_01373</name>
</gene>
<evidence type="ECO:0000259" key="8">
    <source>
        <dbReference type="PROSITE" id="PS50109"/>
    </source>
</evidence>
<dbReference type="PRINTS" id="PR00344">
    <property type="entry name" value="BCTRLSENSOR"/>
</dbReference>
<dbReference type="PANTHER" id="PTHR43047">
    <property type="entry name" value="TWO-COMPONENT HISTIDINE PROTEIN KINASE"/>
    <property type="match status" value="1"/>
</dbReference>
<evidence type="ECO:0000256" key="7">
    <source>
        <dbReference type="SAM" id="Phobius"/>
    </source>
</evidence>
<evidence type="ECO:0000256" key="2">
    <source>
        <dbReference type="ARBA" id="ARBA00012438"/>
    </source>
</evidence>
<feature type="transmembrane region" description="Helical" evidence="7">
    <location>
        <begin position="184"/>
        <end position="207"/>
    </location>
</feature>
<evidence type="ECO:0000256" key="1">
    <source>
        <dbReference type="ARBA" id="ARBA00000085"/>
    </source>
</evidence>
<dbReference type="SMART" id="SM00387">
    <property type="entry name" value="HATPase_c"/>
    <property type="match status" value="1"/>
</dbReference>
<dbReference type="InterPro" id="IPR036890">
    <property type="entry name" value="HATPase_C_sf"/>
</dbReference>
<protein>
    <recommendedName>
        <fullName evidence="2">histidine kinase</fullName>
        <ecNumber evidence="2">2.7.13.3</ecNumber>
    </recommendedName>
</protein>
<evidence type="ECO:0000256" key="6">
    <source>
        <dbReference type="ARBA" id="ARBA00023012"/>
    </source>
</evidence>
<dbReference type="CDD" id="cd16922">
    <property type="entry name" value="HATPase_EvgS-ArcB-TorS-like"/>
    <property type="match status" value="1"/>
</dbReference>
<evidence type="ECO:0000259" key="9">
    <source>
        <dbReference type="PROSITE" id="PS50112"/>
    </source>
</evidence>
<dbReference type="Proteomes" id="UP000051887">
    <property type="component" value="Unassembled WGS sequence"/>
</dbReference>
<proteinExistence type="predicted"/>
<dbReference type="OrthoDB" id="9801651at2"/>
<dbReference type="AlphaFoldDB" id="A0A0P1FRU3"/>
<keyword evidence="7" id="KW-0812">Transmembrane</keyword>
<dbReference type="Gene3D" id="3.30.565.10">
    <property type="entry name" value="Histidine kinase-like ATPase, C-terminal domain"/>
    <property type="match status" value="1"/>
</dbReference>
<keyword evidence="6" id="KW-0902">Two-component regulatory system</keyword>
<dbReference type="EMBL" id="CYSC01000021">
    <property type="protein sequence ID" value="CUH71584.1"/>
    <property type="molecule type" value="Genomic_DNA"/>
</dbReference>
<comment type="catalytic activity">
    <reaction evidence="1">
        <text>ATP + protein L-histidine = ADP + protein N-phospho-L-histidine.</text>
        <dbReference type="EC" id="2.7.13.3"/>
    </reaction>
</comment>
<sequence>MGPWRRFLSVGVWVQSAILGLVILVSLPLSVQIWGEVSRKLDDLRTSQNDNVIWNLTQLEVEFLKFERTLILGIQEGAPDAKQLQEVRRRFNIYFSRLETLNGGALYQRAFEEYGTMGILTGLRMEVAEILPYFELPDDEFYTKLPEILAMQEGRERLVRRIIARGNQFTGVHGQAQRDDISRLLLRLSIASMVLFVALGLATILFFRQSMGHRARAIEHKQSSARFATVISTSPDALIVTDDAGNIVEFNRAAERLVGIERARALGNPFPRYLTDQDGELADLPLANGSRIAGVQLTLQTASSALVPVELSQGVAEFETQRFYVYFLRDISDRLAADRALLASRDRALAGERAKSRFLAVMSHEMRTPLNGILGLVELLRSGDTPPEEQKRYLELLRNSGQILLDHVNDVLDIAQLEADGVRLNPQPFDMDQMLADILGPMEVAAEARGNHIALDKSGPLGWFHGDGARLRQVLTNLIGNAVKFTNEGAVIVSAVSYAGRRGDTAMVEFQITDTGVGIAEQDVARIFDDFVRIDRGDSQQPEGTGLGLGIAKRIVEAMGGQIGVDSIEGDGSTFWVTLELPRATPVQAGLAAGAALSDQEEAENPLKILVVEDNATNRLVVRDLLKWSHLFGQFCSFAKVYRV</sequence>
<dbReference type="Pfam" id="PF00512">
    <property type="entry name" value="HisKA"/>
    <property type="match status" value="1"/>
</dbReference>
<accession>A0A0P1FRU3</accession>
<dbReference type="InterPro" id="IPR003594">
    <property type="entry name" value="HATPase_dom"/>
</dbReference>
<dbReference type="GO" id="GO:0006355">
    <property type="term" value="P:regulation of DNA-templated transcription"/>
    <property type="evidence" value="ECO:0007669"/>
    <property type="project" value="InterPro"/>
</dbReference>
<dbReference type="PANTHER" id="PTHR43047:SF64">
    <property type="entry name" value="HISTIDINE KINASE CONTAINING CHEY-HOMOLOGOUS RECEIVER DOMAIN AND PAS DOMAIN-RELATED"/>
    <property type="match status" value="1"/>
</dbReference>
<dbReference type="SMART" id="SM00091">
    <property type="entry name" value="PAS"/>
    <property type="match status" value="1"/>
</dbReference>
<organism evidence="10 11">
    <name type="scientific">Thalassovita autumnalis</name>
    <dbReference type="NCBI Taxonomy" id="2072972"/>
    <lineage>
        <taxon>Bacteria</taxon>
        <taxon>Pseudomonadati</taxon>
        <taxon>Pseudomonadota</taxon>
        <taxon>Alphaproteobacteria</taxon>
        <taxon>Rhodobacterales</taxon>
        <taxon>Roseobacteraceae</taxon>
        <taxon>Thalassovita</taxon>
    </lineage>
</organism>
<evidence type="ECO:0000256" key="5">
    <source>
        <dbReference type="ARBA" id="ARBA00022777"/>
    </source>
</evidence>
<dbReference type="Pfam" id="PF00989">
    <property type="entry name" value="PAS"/>
    <property type="match status" value="1"/>
</dbReference>
<evidence type="ECO:0000313" key="11">
    <source>
        <dbReference type="Proteomes" id="UP000051887"/>
    </source>
</evidence>
<evidence type="ECO:0000313" key="10">
    <source>
        <dbReference type="EMBL" id="CUH71584.1"/>
    </source>
</evidence>
<dbReference type="Gene3D" id="3.30.450.20">
    <property type="entry name" value="PAS domain"/>
    <property type="match status" value="1"/>
</dbReference>
<dbReference type="InterPro" id="IPR004358">
    <property type="entry name" value="Sig_transdc_His_kin-like_C"/>
</dbReference>
<dbReference type="InterPro" id="IPR005467">
    <property type="entry name" value="His_kinase_dom"/>
</dbReference>
<dbReference type="Gene3D" id="1.10.287.130">
    <property type="match status" value="1"/>
</dbReference>
<dbReference type="InterPro" id="IPR035965">
    <property type="entry name" value="PAS-like_dom_sf"/>
</dbReference>
<keyword evidence="7" id="KW-1133">Transmembrane helix</keyword>
<dbReference type="NCBIfam" id="TIGR00229">
    <property type="entry name" value="sensory_box"/>
    <property type="match status" value="1"/>
</dbReference>
<keyword evidence="7" id="KW-0472">Membrane</keyword>
<feature type="domain" description="PAS" evidence="9">
    <location>
        <begin position="223"/>
        <end position="268"/>
    </location>
</feature>
<dbReference type="SUPFAM" id="SSF55785">
    <property type="entry name" value="PYP-like sensor domain (PAS domain)"/>
    <property type="match status" value="1"/>
</dbReference>
<dbReference type="GO" id="GO:0000155">
    <property type="term" value="F:phosphorelay sensor kinase activity"/>
    <property type="evidence" value="ECO:0007669"/>
    <property type="project" value="InterPro"/>
</dbReference>
<dbReference type="CDD" id="cd00082">
    <property type="entry name" value="HisKA"/>
    <property type="match status" value="1"/>
</dbReference>
<dbReference type="FunFam" id="3.30.565.10:FF:000010">
    <property type="entry name" value="Sensor histidine kinase RcsC"/>
    <property type="match status" value="1"/>
</dbReference>
<dbReference type="InterPro" id="IPR036097">
    <property type="entry name" value="HisK_dim/P_sf"/>
</dbReference>
<dbReference type="RefSeq" id="WP_058242888.1">
    <property type="nucleotide sequence ID" value="NZ_CYSB01000027.1"/>
</dbReference>
<dbReference type="PROSITE" id="PS50112">
    <property type="entry name" value="PAS"/>
    <property type="match status" value="1"/>
</dbReference>
<dbReference type="InterPro" id="IPR003661">
    <property type="entry name" value="HisK_dim/P_dom"/>
</dbReference>
<feature type="transmembrane region" description="Helical" evidence="7">
    <location>
        <begin position="12"/>
        <end position="35"/>
    </location>
</feature>
<dbReference type="SMART" id="SM00388">
    <property type="entry name" value="HisKA"/>
    <property type="match status" value="1"/>
</dbReference>
<keyword evidence="5" id="KW-0418">Kinase</keyword>
<dbReference type="SUPFAM" id="SSF55874">
    <property type="entry name" value="ATPase domain of HSP90 chaperone/DNA topoisomerase II/histidine kinase"/>
    <property type="match status" value="1"/>
</dbReference>
<dbReference type="InterPro" id="IPR000014">
    <property type="entry name" value="PAS"/>
</dbReference>
<keyword evidence="3" id="KW-0597">Phosphoprotein</keyword>
<keyword evidence="4 10" id="KW-0808">Transferase</keyword>
<evidence type="ECO:0000256" key="4">
    <source>
        <dbReference type="ARBA" id="ARBA00022679"/>
    </source>
</evidence>
<dbReference type="InterPro" id="IPR013767">
    <property type="entry name" value="PAS_fold"/>
</dbReference>
<name>A0A0P1FRU3_9RHOB</name>
<reference evidence="10 11" key="1">
    <citation type="submission" date="2015-09" db="EMBL/GenBank/DDBJ databases">
        <authorList>
            <consortium name="Swine Surveillance"/>
        </authorList>
    </citation>
    <scope>NUCLEOTIDE SEQUENCE [LARGE SCALE GENOMIC DNA]</scope>
    <source>
        <strain evidence="10 11">5120</strain>
    </source>
</reference>
<dbReference type="PROSITE" id="PS50109">
    <property type="entry name" value="HIS_KIN"/>
    <property type="match status" value="1"/>
</dbReference>
<dbReference type="SUPFAM" id="SSF47384">
    <property type="entry name" value="Homodimeric domain of signal transducing histidine kinase"/>
    <property type="match status" value="1"/>
</dbReference>
<feature type="domain" description="Histidine kinase" evidence="8">
    <location>
        <begin position="361"/>
        <end position="583"/>
    </location>
</feature>